<feature type="compositionally biased region" description="Basic and acidic residues" evidence="1">
    <location>
        <begin position="66"/>
        <end position="77"/>
    </location>
</feature>
<evidence type="ECO:0000313" key="3">
    <source>
        <dbReference type="Proteomes" id="UP000838412"/>
    </source>
</evidence>
<dbReference type="Proteomes" id="UP000838412">
    <property type="component" value="Chromosome 16"/>
</dbReference>
<feature type="compositionally biased region" description="Gly residues" evidence="1">
    <location>
        <begin position="28"/>
        <end position="37"/>
    </location>
</feature>
<protein>
    <submittedName>
        <fullName evidence="2">Hypp7879 protein</fullName>
    </submittedName>
</protein>
<name>A0A8K0EBW0_BRALA</name>
<organism evidence="2 3">
    <name type="scientific">Branchiostoma lanceolatum</name>
    <name type="common">Common lancelet</name>
    <name type="synonym">Amphioxus lanceolatum</name>
    <dbReference type="NCBI Taxonomy" id="7740"/>
    <lineage>
        <taxon>Eukaryota</taxon>
        <taxon>Metazoa</taxon>
        <taxon>Chordata</taxon>
        <taxon>Cephalochordata</taxon>
        <taxon>Leptocardii</taxon>
        <taxon>Amphioxiformes</taxon>
        <taxon>Branchiostomatidae</taxon>
        <taxon>Branchiostoma</taxon>
    </lineage>
</organism>
<feature type="region of interest" description="Disordered" evidence="1">
    <location>
        <begin position="118"/>
        <end position="141"/>
    </location>
</feature>
<feature type="region of interest" description="Disordered" evidence="1">
    <location>
        <begin position="22"/>
        <end position="41"/>
    </location>
</feature>
<gene>
    <name evidence="2" type="primary">Hypp7879</name>
    <name evidence="2" type="ORF">BLAG_LOCUS9017</name>
</gene>
<proteinExistence type="predicted"/>
<dbReference type="EMBL" id="OV696701">
    <property type="protein sequence ID" value="CAH1247314.1"/>
    <property type="molecule type" value="Genomic_DNA"/>
</dbReference>
<sequence length="146" mass="15448">MTPHTGITAARTSLNRVGRTLEVPGGSREQGGLGGTLQSGQERAARRVVLQLTTLIIKQHAPARERWGWRPDGDGETARWSSSVSARVSPSVSGVTLGTSPARLHRYAAGVARTVRSSVGTTASGDGGRARRVPPVPPHAELWRSL</sequence>
<evidence type="ECO:0000256" key="1">
    <source>
        <dbReference type="SAM" id="MobiDB-lite"/>
    </source>
</evidence>
<feature type="region of interest" description="Disordered" evidence="1">
    <location>
        <begin position="66"/>
        <end position="98"/>
    </location>
</feature>
<evidence type="ECO:0000313" key="2">
    <source>
        <dbReference type="EMBL" id="CAH1247314.1"/>
    </source>
</evidence>
<reference evidence="2" key="1">
    <citation type="submission" date="2022-01" db="EMBL/GenBank/DDBJ databases">
        <authorList>
            <person name="Braso-Vives M."/>
        </authorList>
    </citation>
    <scope>NUCLEOTIDE SEQUENCE</scope>
</reference>
<keyword evidence="3" id="KW-1185">Reference proteome</keyword>
<feature type="compositionally biased region" description="Low complexity" evidence="1">
    <location>
        <begin position="81"/>
        <end position="95"/>
    </location>
</feature>
<accession>A0A8K0EBW0</accession>
<dbReference type="AlphaFoldDB" id="A0A8K0EBW0"/>